<proteinExistence type="inferred from homology"/>
<feature type="region of interest" description="Disordered" evidence="2">
    <location>
        <begin position="1"/>
        <end position="43"/>
    </location>
</feature>
<reference evidence="5 6" key="1">
    <citation type="journal article" date="2024" name="Nat. Commun.">
        <title>Phylogenomics reveals the evolutionary origins of lichenization in chlorophyte algae.</title>
        <authorList>
            <person name="Puginier C."/>
            <person name="Libourel C."/>
            <person name="Otte J."/>
            <person name="Skaloud P."/>
            <person name="Haon M."/>
            <person name="Grisel S."/>
            <person name="Petersen M."/>
            <person name="Berrin J.G."/>
            <person name="Delaux P.M."/>
            <person name="Dal Grande F."/>
            <person name="Keller J."/>
        </authorList>
    </citation>
    <scope>NUCLEOTIDE SEQUENCE [LARGE SCALE GENOMIC DNA]</scope>
    <source>
        <strain evidence="5 6">SAG 2523</strain>
    </source>
</reference>
<dbReference type="InterPro" id="IPR003165">
    <property type="entry name" value="Piwi"/>
</dbReference>
<dbReference type="Proteomes" id="UP001485043">
    <property type="component" value="Unassembled WGS sequence"/>
</dbReference>
<dbReference type="SUPFAM" id="SSF53098">
    <property type="entry name" value="Ribonuclease H-like"/>
    <property type="match status" value="1"/>
</dbReference>
<dbReference type="PROSITE" id="PS50822">
    <property type="entry name" value="PIWI"/>
    <property type="match status" value="1"/>
</dbReference>
<protein>
    <submittedName>
        <fullName evidence="5">Uncharacterized protein</fullName>
    </submittedName>
</protein>
<dbReference type="AlphaFoldDB" id="A0AAW1TGW0"/>
<keyword evidence="6" id="KW-1185">Reference proteome</keyword>
<gene>
    <name evidence="5" type="ORF">WJX84_002347</name>
</gene>
<accession>A0AAW1TGW0</accession>
<dbReference type="Gene3D" id="3.30.420.10">
    <property type="entry name" value="Ribonuclease H-like superfamily/Ribonuclease H"/>
    <property type="match status" value="1"/>
</dbReference>
<evidence type="ECO:0000256" key="2">
    <source>
        <dbReference type="SAM" id="MobiDB-lite"/>
    </source>
</evidence>
<comment type="similarity">
    <text evidence="1">Belongs to the argonaute family. Ago subfamily.</text>
</comment>
<feature type="domain" description="PAZ" evidence="3">
    <location>
        <begin position="270"/>
        <end position="374"/>
    </location>
</feature>
<dbReference type="CDD" id="cd02846">
    <property type="entry name" value="PAZ_argonaute_like"/>
    <property type="match status" value="1"/>
</dbReference>
<feature type="domain" description="Piwi" evidence="4">
    <location>
        <begin position="410"/>
        <end position="701"/>
    </location>
</feature>
<dbReference type="Pfam" id="PF02171">
    <property type="entry name" value="Piwi"/>
    <property type="match status" value="1"/>
</dbReference>
<dbReference type="InterPro" id="IPR003100">
    <property type="entry name" value="PAZ_dom"/>
</dbReference>
<evidence type="ECO:0000313" key="5">
    <source>
        <dbReference type="EMBL" id="KAK9867751.1"/>
    </source>
</evidence>
<dbReference type="Pfam" id="PF16486">
    <property type="entry name" value="ArgoN"/>
    <property type="match status" value="1"/>
</dbReference>
<sequence length="737" mass="80163">MAEGRGASRSPESRGRGRKSCTTGGRGDQGQGGRGRRDSAEGLRLGNQLVAGALQDSLSSTDDAAGVAELLQSEGSPRRPGFGSKGRKITVLANHFKLVSKLMACHQYNITISRPGTGGPPTSDAAARPLPATLNRSVLVLLAQQEGWAARRGWAFDGHSNLYIPHPWLPQEEQNLTISDLYNFVNGRAGMVEVPQAPIQALDVSLRHSISMRPTVASAAGAFFFEDGPKRSLMSGLEARLGFFQSLRPSQAGLTLNVDIAASAFLEPVPCLTLLQQTAGMKDLNSSPFPAARDRASMAFKGIKIVMQPSPGMTRWNYRCTGLTSESADAAKFLNVQTGQEMSVAQYFSVRYQKRLTHGHLPCLSCGSASKAVAINNTMLRIDARILDPPELKYADKDPVAEAFGASPEIIFVALPVKEKDLYEQVKRASDSFLGIPSQCFVASSAGVGKASRGGRAQYTANLALKVNAKIGGCNARLSDRDQADFMQEPFMVLGADVTHPVGASESEPSIAAVTGSMDRNLATYAAEVQLQPHRLEIIQGLKDTVKKLLLAWQANNVSQGWPRRLFFYRDGVSETQFKTVQALEITQIRMACRAMHGMEELSRCCFVLELGIQPQPRLTFLVVQKRHHTRIFPEKPQDAERSGNVWPGTVVDSDVTHPTEHDFFLVSHSGIQGTSRPTHYHVLWDENANGADVLQAFTYKKHSCQPRRGEKGGRMKVGSVRPMSSAACSQKGICYQ</sequence>
<organism evidence="5 6">
    <name type="scientific">Apatococcus fuscideae</name>
    <dbReference type="NCBI Taxonomy" id="2026836"/>
    <lineage>
        <taxon>Eukaryota</taxon>
        <taxon>Viridiplantae</taxon>
        <taxon>Chlorophyta</taxon>
        <taxon>core chlorophytes</taxon>
        <taxon>Trebouxiophyceae</taxon>
        <taxon>Chlorellales</taxon>
        <taxon>Chlorellaceae</taxon>
        <taxon>Apatococcus</taxon>
    </lineage>
</organism>
<name>A0AAW1TGW0_9CHLO</name>
<dbReference type="SUPFAM" id="SSF101690">
    <property type="entry name" value="PAZ domain"/>
    <property type="match status" value="1"/>
</dbReference>
<dbReference type="Pfam" id="PF08699">
    <property type="entry name" value="ArgoL1"/>
    <property type="match status" value="1"/>
</dbReference>
<evidence type="ECO:0000259" key="3">
    <source>
        <dbReference type="PROSITE" id="PS50821"/>
    </source>
</evidence>
<dbReference type="PROSITE" id="PS50821">
    <property type="entry name" value="PAZ"/>
    <property type="match status" value="1"/>
</dbReference>
<feature type="compositionally biased region" description="Gly residues" evidence="2">
    <location>
        <begin position="24"/>
        <end position="33"/>
    </location>
</feature>
<dbReference type="EMBL" id="JALJOV010000066">
    <property type="protein sequence ID" value="KAK9867751.1"/>
    <property type="molecule type" value="Genomic_DNA"/>
</dbReference>
<dbReference type="SMART" id="SM00950">
    <property type="entry name" value="Piwi"/>
    <property type="match status" value="1"/>
</dbReference>
<dbReference type="Gene3D" id="3.40.50.2300">
    <property type="match status" value="1"/>
</dbReference>
<evidence type="ECO:0000256" key="1">
    <source>
        <dbReference type="ARBA" id="ARBA00008201"/>
    </source>
</evidence>
<evidence type="ECO:0000313" key="6">
    <source>
        <dbReference type="Proteomes" id="UP001485043"/>
    </source>
</evidence>
<comment type="caution">
    <text evidence="5">The sequence shown here is derived from an EMBL/GenBank/DDBJ whole genome shotgun (WGS) entry which is preliminary data.</text>
</comment>
<dbReference type="SMART" id="SM01163">
    <property type="entry name" value="DUF1785"/>
    <property type="match status" value="1"/>
</dbReference>
<dbReference type="InterPro" id="IPR032474">
    <property type="entry name" value="Argonaute_N"/>
</dbReference>
<evidence type="ECO:0000259" key="4">
    <source>
        <dbReference type="PROSITE" id="PS50822"/>
    </source>
</evidence>
<dbReference type="Pfam" id="PF02170">
    <property type="entry name" value="PAZ"/>
    <property type="match status" value="1"/>
</dbReference>
<dbReference type="Gene3D" id="2.170.260.10">
    <property type="entry name" value="paz domain"/>
    <property type="match status" value="1"/>
</dbReference>
<dbReference type="InterPro" id="IPR036397">
    <property type="entry name" value="RNaseH_sf"/>
</dbReference>
<dbReference type="GO" id="GO:0003723">
    <property type="term" value="F:RNA binding"/>
    <property type="evidence" value="ECO:0007669"/>
    <property type="project" value="InterPro"/>
</dbReference>
<dbReference type="InterPro" id="IPR012337">
    <property type="entry name" value="RNaseH-like_sf"/>
</dbReference>
<dbReference type="PANTHER" id="PTHR22891">
    <property type="entry name" value="EUKARYOTIC TRANSLATION INITIATION FACTOR 2C"/>
    <property type="match status" value="1"/>
</dbReference>
<dbReference type="InterPro" id="IPR014811">
    <property type="entry name" value="ArgoL1"/>
</dbReference>
<dbReference type="InterPro" id="IPR036085">
    <property type="entry name" value="PAZ_dom_sf"/>
</dbReference>